<dbReference type="OrthoDB" id="5380899at2759"/>
<dbReference type="Proteomes" id="UP000235786">
    <property type="component" value="Unassembled WGS sequence"/>
</dbReference>
<organism evidence="1 2">
    <name type="scientific">Hyaloscypha variabilis (strain UAMH 11265 / GT02V1 / F)</name>
    <name type="common">Meliniomyces variabilis</name>
    <dbReference type="NCBI Taxonomy" id="1149755"/>
    <lineage>
        <taxon>Eukaryota</taxon>
        <taxon>Fungi</taxon>
        <taxon>Dikarya</taxon>
        <taxon>Ascomycota</taxon>
        <taxon>Pezizomycotina</taxon>
        <taxon>Leotiomycetes</taxon>
        <taxon>Helotiales</taxon>
        <taxon>Hyaloscyphaceae</taxon>
        <taxon>Hyaloscypha</taxon>
        <taxon>Hyaloscypha variabilis</taxon>
    </lineage>
</organism>
<dbReference type="STRING" id="1149755.A0A2J6RRB2"/>
<proteinExistence type="predicted"/>
<dbReference type="EMBL" id="KZ613945">
    <property type="protein sequence ID" value="PMD41066.1"/>
    <property type="molecule type" value="Genomic_DNA"/>
</dbReference>
<evidence type="ECO:0000313" key="2">
    <source>
        <dbReference type="Proteomes" id="UP000235786"/>
    </source>
</evidence>
<evidence type="ECO:0000313" key="1">
    <source>
        <dbReference type="EMBL" id="PMD41066.1"/>
    </source>
</evidence>
<protein>
    <submittedName>
        <fullName evidence="1">Uncharacterized protein</fullName>
    </submittedName>
</protein>
<keyword evidence="2" id="KW-1185">Reference proteome</keyword>
<name>A0A2J6RRB2_HYAVF</name>
<gene>
    <name evidence="1" type="ORF">L207DRAFT_625802</name>
</gene>
<dbReference type="AlphaFoldDB" id="A0A2J6RRB2"/>
<accession>A0A2J6RRB2</accession>
<sequence length="340" mass="36661">MESPLQEKTTRGERTPSWSICHCLCLVINATDLLDRREDSSEHVLLCNCLCRGLGWSDVAYYPGTLSGSPETSVVSSTDSQGTTIWEGDQQSVTFPDGNVFTWYIPGSFYCYDEWNEFSYATAAGSTCTVVYDCNHNPPETTVPGDFTQIYYNLDANYVTFPPAFTTSAHDIFNNVFSQFDNKVGMTVNDATIDLGNDVSIVFSGNGDIAGTTLMGLSTILLDVVSQQSGLTKSWTETQDTGNCLAYCEARPTICCKLETVTVDYWEMAESVTVYAENSATKSDQGQLSYVITYTPPAQDCSLLNILASALGVASLIPNVGPILGALGSGLGIVESLGGC</sequence>
<reference evidence="1 2" key="1">
    <citation type="submission" date="2016-04" db="EMBL/GenBank/DDBJ databases">
        <title>A degradative enzymes factory behind the ericoid mycorrhizal symbiosis.</title>
        <authorList>
            <consortium name="DOE Joint Genome Institute"/>
            <person name="Martino E."/>
            <person name="Morin E."/>
            <person name="Grelet G."/>
            <person name="Kuo A."/>
            <person name="Kohler A."/>
            <person name="Daghino S."/>
            <person name="Barry K."/>
            <person name="Choi C."/>
            <person name="Cichocki N."/>
            <person name="Clum A."/>
            <person name="Copeland A."/>
            <person name="Hainaut M."/>
            <person name="Haridas S."/>
            <person name="Labutti K."/>
            <person name="Lindquist E."/>
            <person name="Lipzen A."/>
            <person name="Khouja H.-R."/>
            <person name="Murat C."/>
            <person name="Ohm R."/>
            <person name="Olson A."/>
            <person name="Spatafora J."/>
            <person name="Veneault-Fourrey C."/>
            <person name="Henrissat B."/>
            <person name="Grigoriev I."/>
            <person name="Martin F."/>
            <person name="Perotto S."/>
        </authorList>
    </citation>
    <scope>NUCLEOTIDE SEQUENCE [LARGE SCALE GENOMIC DNA]</scope>
    <source>
        <strain evidence="1 2">F</strain>
    </source>
</reference>